<comment type="catalytic activity">
    <reaction evidence="4">
        <text>N-terminal L-arginyl-[protein] + L-leucyl-tRNA(Leu) = N-terminal L-leucyl-L-arginyl-[protein] + tRNA(Leu) + H(+)</text>
        <dbReference type="Rhea" id="RHEA:50416"/>
        <dbReference type="Rhea" id="RHEA-COMP:9613"/>
        <dbReference type="Rhea" id="RHEA-COMP:9622"/>
        <dbReference type="Rhea" id="RHEA-COMP:12672"/>
        <dbReference type="Rhea" id="RHEA-COMP:12673"/>
        <dbReference type="ChEBI" id="CHEBI:15378"/>
        <dbReference type="ChEBI" id="CHEBI:64719"/>
        <dbReference type="ChEBI" id="CHEBI:78442"/>
        <dbReference type="ChEBI" id="CHEBI:78494"/>
        <dbReference type="ChEBI" id="CHEBI:133044"/>
        <dbReference type="EC" id="2.3.2.6"/>
    </reaction>
</comment>
<comment type="similarity">
    <text evidence="4">Belongs to the L/F-transferase family.</text>
</comment>
<protein>
    <recommendedName>
        <fullName evidence="4">Leucyl/phenylalanyl-tRNA--protein transferase</fullName>
        <ecNumber evidence="4">2.3.2.6</ecNumber>
    </recommendedName>
    <alternativeName>
        <fullName evidence="4">L/F-transferase</fullName>
    </alternativeName>
    <alternativeName>
        <fullName evidence="4">Leucyltransferase</fullName>
    </alternativeName>
    <alternativeName>
        <fullName evidence="4">Phenyalanyltransferase</fullName>
    </alternativeName>
</protein>
<dbReference type="PANTHER" id="PTHR30098:SF2">
    <property type="entry name" value="LEUCYL_PHENYLALANYL-TRNA--PROTEIN TRANSFERASE"/>
    <property type="match status" value="1"/>
</dbReference>
<dbReference type="Pfam" id="PF03588">
    <property type="entry name" value="Leu_Phe_trans"/>
    <property type="match status" value="1"/>
</dbReference>
<dbReference type="GO" id="GO:0008914">
    <property type="term" value="F:leucyl-tRNA--protein transferase activity"/>
    <property type="evidence" value="ECO:0007669"/>
    <property type="project" value="UniProtKB-UniRule"/>
</dbReference>
<dbReference type="InterPro" id="IPR016181">
    <property type="entry name" value="Acyl_CoA_acyltransferase"/>
</dbReference>
<dbReference type="HOGENOM" id="CLU_075045_0_0_4"/>
<dbReference type="PATRIC" id="fig|576611.7.peg.1155"/>
<comment type="catalytic activity">
    <reaction evidence="4">
        <text>N-terminal L-lysyl-[protein] + L-leucyl-tRNA(Leu) = N-terminal L-leucyl-L-lysyl-[protein] + tRNA(Leu) + H(+)</text>
        <dbReference type="Rhea" id="RHEA:12340"/>
        <dbReference type="Rhea" id="RHEA-COMP:9613"/>
        <dbReference type="Rhea" id="RHEA-COMP:9622"/>
        <dbReference type="Rhea" id="RHEA-COMP:12670"/>
        <dbReference type="Rhea" id="RHEA-COMP:12671"/>
        <dbReference type="ChEBI" id="CHEBI:15378"/>
        <dbReference type="ChEBI" id="CHEBI:65249"/>
        <dbReference type="ChEBI" id="CHEBI:78442"/>
        <dbReference type="ChEBI" id="CHEBI:78494"/>
        <dbReference type="ChEBI" id="CHEBI:133043"/>
        <dbReference type="EC" id="2.3.2.6"/>
    </reaction>
</comment>
<dbReference type="STRING" id="1835254.CL55_00011390"/>
<evidence type="ECO:0000313" key="5">
    <source>
        <dbReference type="EMBL" id="AKD25472.1"/>
    </source>
</evidence>
<dbReference type="PANTHER" id="PTHR30098">
    <property type="entry name" value="LEUCYL/PHENYLALANYL-TRNA--PROTEIN TRANSFERASE"/>
    <property type="match status" value="1"/>
</dbReference>
<dbReference type="GO" id="GO:0030163">
    <property type="term" value="P:protein catabolic process"/>
    <property type="evidence" value="ECO:0007669"/>
    <property type="project" value="UniProtKB-UniRule"/>
</dbReference>
<comment type="catalytic activity">
    <reaction evidence="4">
        <text>L-phenylalanyl-tRNA(Phe) + an N-terminal L-alpha-aminoacyl-[protein] = an N-terminal L-phenylalanyl-L-alpha-aminoacyl-[protein] + tRNA(Phe)</text>
        <dbReference type="Rhea" id="RHEA:43632"/>
        <dbReference type="Rhea" id="RHEA-COMP:9668"/>
        <dbReference type="Rhea" id="RHEA-COMP:9699"/>
        <dbReference type="Rhea" id="RHEA-COMP:10636"/>
        <dbReference type="Rhea" id="RHEA-COMP:10637"/>
        <dbReference type="ChEBI" id="CHEBI:78442"/>
        <dbReference type="ChEBI" id="CHEBI:78531"/>
        <dbReference type="ChEBI" id="CHEBI:78597"/>
        <dbReference type="ChEBI" id="CHEBI:83561"/>
        <dbReference type="EC" id="2.3.2.6"/>
    </reaction>
</comment>
<evidence type="ECO:0000256" key="1">
    <source>
        <dbReference type="ARBA" id="ARBA00022490"/>
    </source>
</evidence>
<organism evidence="5 6">
    <name type="scientific">Polynucleobacter duraquae</name>
    <dbReference type="NCBI Taxonomy" id="1835254"/>
    <lineage>
        <taxon>Bacteria</taxon>
        <taxon>Pseudomonadati</taxon>
        <taxon>Pseudomonadota</taxon>
        <taxon>Betaproteobacteria</taxon>
        <taxon>Burkholderiales</taxon>
        <taxon>Burkholderiaceae</taxon>
        <taxon>Polynucleobacter</taxon>
    </lineage>
</organism>
<dbReference type="InterPro" id="IPR042221">
    <property type="entry name" value="Leu/Phe-tRNA_Trfase_N"/>
</dbReference>
<evidence type="ECO:0000256" key="3">
    <source>
        <dbReference type="ARBA" id="ARBA00023315"/>
    </source>
</evidence>
<reference evidence="5 6" key="1">
    <citation type="submission" date="2014-03" db="EMBL/GenBank/DDBJ databases">
        <title>Genome of Polynucleobacter strain MWH-MoK4.</title>
        <authorList>
            <person name="Hahn M.W."/>
        </authorList>
    </citation>
    <scope>NUCLEOTIDE SEQUENCE [LARGE SCALE GENOMIC DNA]</scope>
    <source>
        <strain evidence="5 6">MWH-MoK4</strain>
    </source>
</reference>
<dbReference type="Proteomes" id="UP000061135">
    <property type="component" value="Chromosome"/>
</dbReference>
<dbReference type="Gene3D" id="3.40.630.70">
    <property type="entry name" value="Leucyl/phenylalanyl-tRNA-protein transferase, C-terminal domain"/>
    <property type="match status" value="1"/>
</dbReference>
<dbReference type="KEGG" id="pdq:CL55_00011390"/>
<dbReference type="GO" id="GO:0005737">
    <property type="term" value="C:cytoplasm"/>
    <property type="evidence" value="ECO:0007669"/>
    <property type="project" value="UniProtKB-SubCell"/>
</dbReference>
<keyword evidence="2 4" id="KW-0808">Transferase</keyword>
<evidence type="ECO:0000256" key="4">
    <source>
        <dbReference type="HAMAP-Rule" id="MF_00688"/>
    </source>
</evidence>
<dbReference type="EMBL" id="CP007501">
    <property type="protein sequence ID" value="AKD25472.1"/>
    <property type="molecule type" value="Genomic_DNA"/>
</dbReference>
<keyword evidence="1 4" id="KW-0963">Cytoplasm</keyword>
<dbReference type="Gene3D" id="3.30.70.3550">
    <property type="entry name" value="Leucyl/phenylalanyl-tRNA-protein transferase, N-terminal domain"/>
    <property type="match status" value="1"/>
</dbReference>
<dbReference type="NCBIfam" id="TIGR00667">
    <property type="entry name" value="aat"/>
    <property type="match status" value="1"/>
</dbReference>
<dbReference type="SUPFAM" id="SSF55729">
    <property type="entry name" value="Acyl-CoA N-acyltransferases (Nat)"/>
    <property type="match status" value="1"/>
</dbReference>
<name>A0A0E3ZMA9_9BURK</name>
<evidence type="ECO:0000256" key="2">
    <source>
        <dbReference type="ARBA" id="ARBA00022679"/>
    </source>
</evidence>
<keyword evidence="3 4" id="KW-0012">Acyltransferase</keyword>
<evidence type="ECO:0000313" key="6">
    <source>
        <dbReference type="Proteomes" id="UP000061135"/>
    </source>
</evidence>
<comment type="subcellular location">
    <subcellularLocation>
        <location evidence="4">Cytoplasm</location>
    </subcellularLocation>
</comment>
<dbReference type="HAMAP" id="MF_00688">
    <property type="entry name" value="Leu_Phe_trans"/>
    <property type="match status" value="1"/>
</dbReference>
<dbReference type="AlphaFoldDB" id="A0A0E3ZMA9"/>
<accession>A0A0E3ZMA9</accession>
<dbReference type="InterPro" id="IPR042203">
    <property type="entry name" value="Leu/Phe-tRNA_Trfase_C"/>
</dbReference>
<proteinExistence type="inferred from homology"/>
<sequence>MPAMNLAFVAETFCQLKKSKHHKLMSNISWLGSQDEFPNPIHHPDPDPSVPGLIAVSERIYPGQLARAYQMGIFPWYSDNQPVLWWSPNPRMVLKPDHFKCHDSLKKSIRHFLSDSRREIGVDENFSAVVRSCATASRKDQDGTWITHEIMDAYTNLHEEGHAHSIAIKEDDRLVGGLYCVSFGGMVFGESMFSHQTDASKIALAALAAWCEQNQVEMIDCQQETAHLNSLGAAPISRSEFLAHLQLALNQTNIEIPWKFDKQILRHWL</sequence>
<comment type="function">
    <text evidence="4">Functions in the N-end rule pathway of protein degradation where it conjugates Leu, Phe and, less efficiently, Met from aminoacyl-tRNAs to the N-termini of proteins containing an N-terminal arginine or lysine.</text>
</comment>
<dbReference type="InterPro" id="IPR004616">
    <property type="entry name" value="Leu/Phe-tRNA_Trfase"/>
</dbReference>
<keyword evidence="6" id="KW-1185">Reference proteome</keyword>
<dbReference type="EC" id="2.3.2.6" evidence="4"/>
<gene>
    <name evidence="4" type="primary">aat</name>
    <name evidence="5" type="ORF">CL55_00011390</name>
</gene>